<sequence length="128" mass="14055">MSTYVKETVKTRSEAIQAIEASLQQAKFGVLWNFDLSAKLEEKGVQPPAPYTILEVCNPSIAANVLNENLLVGAFLPCKIVVFEEDETVKIAMPLPTKLMEGFGDERILAAAKEVEQQLITCIDEAAE</sequence>
<name>A0ABR8PMH9_9BACL</name>
<evidence type="ECO:0000259" key="1">
    <source>
        <dbReference type="Pfam" id="PF03625"/>
    </source>
</evidence>
<dbReference type="InterPro" id="IPR005180">
    <property type="entry name" value="DUF302"/>
</dbReference>
<accession>A0ABR8PMH9</accession>
<reference evidence="2 3" key="1">
    <citation type="submission" date="2020-08" db="EMBL/GenBank/DDBJ databases">
        <title>A Genomic Blueprint of the Chicken Gut Microbiome.</title>
        <authorList>
            <person name="Gilroy R."/>
            <person name="Ravi A."/>
            <person name="Getino M."/>
            <person name="Pursley I."/>
            <person name="Horton D.L."/>
            <person name="Alikhan N.-F."/>
            <person name="Baker D."/>
            <person name="Gharbi K."/>
            <person name="Hall N."/>
            <person name="Watson M."/>
            <person name="Adriaenssens E.M."/>
            <person name="Foster-Nyarko E."/>
            <person name="Jarju S."/>
            <person name="Secka A."/>
            <person name="Antonio M."/>
            <person name="Oren A."/>
            <person name="Chaudhuri R."/>
            <person name="La Ragione R.M."/>
            <person name="Hildebrand F."/>
            <person name="Pallen M.J."/>
        </authorList>
    </citation>
    <scope>NUCLEOTIDE SEQUENCE [LARGE SCALE GENOMIC DNA]</scope>
    <source>
        <strain evidence="2 3">Sa3CUA8</strain>
    </source>
</reference>
<evidence type="ECO:0000313" key="3">
    <source>
        <dbReference type="Proteomes" id="UP000659496"/>
    </source>
</evidence>
<dbReference type="Proteomes" id="UP000659496">
    <property type="component" value="Unassembled WGS sequence"/>
</dbReference>
<dbReference type="InterPro" id="IPR035923">
    <property type="entry name" value="TT1751-like_sf"/>
</dbReference>
<dbReference type="CDD" id="cd14797">
    <property type="entry name" value="DUF302"/>
    <property type="match status" value="1"/>
</dbReference>
<dbReference type="Pfam" id="PF03625">
    <property type="entry name" value="DUF302"/>
    <property type="match status" value="1"/>
</dbReference>
<dbReference type="PANTHER" id="PTHR38342">
    <property type="entry name" value="SLR5037 PROTEIN"/>
    <property type="match status" value="1"/>
</dbReference>
<gene>
    <name evidence="2" type="ORF">H9659_13530</name>
</gene>
<proteinExistence type="predicted"/>
<dbReference type="InterPro" id="IPR016796">
    <property type="entry name" value="UCP021774"/>
</dbReference>
<dbReference type="PIRSF" id="PIRSF021774">
    <property type="entry name" value="UCP021774"/>
    <property type="match status" value="1"/>
</dbReference>
<organism evidence="2 3">
    <name type="scientific">Sporosarcina gallistercoris</name>
    <dbReference type="NCBI Taxonomy" id="2762245"/>
    <lineage>
        <taxon>Bacteria</taxon>
        <taxon>Bacillati</taxon>
        <taxon>Bacillota</taxon>
        <taxon>Bacilli</taxon>
        <taxon>Bacillales</taxon>
        <taxon>Caryophanaceae</taxon>
        <taxon>Sporosarcina</taxon>
    </lineage>
</organism>
<dbReference type="RefSeq" id="WP_191691455.1">
    <property type="nucleotide sequence ID" value="NZ_JACSQY010000012.1"/>
</dbReference>
<dbReference type="PANTHER" id="PTHR38342:SF1">
    <property type="entry name" value="SLR5037 PROTEIN"/>
    <property type="match status" value="1"/>
</dbReference>
<comment type="caution">
    <text evidence="2">The sequence shown here is derived from an EMBL/GenBank/DDBJ whole genome shotgun (WGS) entry which is preliminary data.</text>
</comment>
<dbReference type="Gene3D" id="3.30.310.70">
    <property type="entry name" value="TT1751-like domain"/>
    <property type="match status" value="1"/>
</dbReference>
<feature type="domain" description="DUF302" evidence="1">
    <location>
        <begin position="34"/>
        <end position="94"/>
    </location>
</feature>
<evidence type="ECO:0000313" key="2">
    <source>
        <dbReference type="EMBL" id="MBD7909352.1"/>
    </source>
</evidence>
<keyword evidence="3" id="KW-1185">Reference proteome</keyword>
<dbReference type="EMBL" id="JACSQY010000012">
    <property type="protein sequence ID" value="MBD7909352.1"/>
    <property type="molecule type" value="Genomic_DNA"/>
</dbReference>
<dbReference type="SUPFAM" id="SSF103247">
    <property type="entry name" value="TT1751-like"/>
    <property type="match status" value="1"/>
</dbReference>
<protein>
    <submittedName>
        <fullName evidence="2">DUF302 domain-containing protein</fullName>
    </submittedName>
</protein>